<feature type="transmembrane region" description="Helical" evidence="10">
    <location>
        <begin position="16"/>
        <end position="35"/>
    </location>
</feature>
<evidence type="ECO:0000256" key="10">
    <source>
        <dbReference type="SAM" id="Phobius"/>
    </source>
</evidence>
<keyword evidence="3" id="KW-0808">Transferase</keyword>
<evidence type="ECO:0000259" key="11">
    <source>
        <dbReference type="Pfam" id="PF13614"/>
    </source>
</evidence>
<dbReference type="Pfam" id="PF13614">
    <property type="entry name" value="AAA_31"/>
    <property type="match status" value="1"/>
</dbReference>
<evidence type="ECO:0000256" key="4">
    <source>
        <dbReference type="ARBA" id="ARBA00022741"/>
    </source>
</evidence>
<evidence type="ECO:0000256" key="9">
    <source>
        <dbReference type="SAM" id="Coils"/>
    </source>
</evidence>
<dbReference type="NCBIfam" id="TIGR01007">
    <property type="entry name" value="eps_fam"/>
    <property type="match status" value="1"/>
</dbReference>
<keyword evidence="14" id="KW-1185">Reference proteome</keyword>
<accession>A0A1M6LLE8</accession>
<dbReference type="STRING" id="228958.SAMN04488007_1206"/>
<keyword evidence="10" id="KW-0472">Membrane</keyword>
<dbReference type="Gene3D" id="3.40.50.300">
    <property type="entry name" value="P-loop containing nucleotide triphosphate hydrolases"/>
    <property type="match status" value="1"/>
</dbReference>
<keyword evidence="6" id="KW-0067">ATP-binding</keyword>
<dbReference type="InterPro" id="IPR005702">
    <property type="entry name" value="Wzc-like_C"/>
</dbReference>
<keyword evidence="10" id="KW-0812">Transmembrane</keyword>
<gene>
    <name evidence="13" type="ORF">SAMN04488007_1206</name>
</gene>
<name>A0A1M6LLE8_9FLAO</name>
<comment type="similarity">
    <text evidence="1">Belongs to the CpsD/CapB family.</text>
</comment>
<organism evidence="13 14">
    <name type="scientific">Maribacter aquivivus</name>
    <dbReference type="NCBI Taxonomy" id="228958"/>
    <lineage>
        <taxon>Bacteria</taxon>
        <taxon>Pseudomonadati</taxon>
        <taxon>Bacteroidota</taxon>
        <taxon>Flavobacteriia</taxon>
        <taxon>Flavobacteriales</taxon>
        <taxon>Flavobacteriaceae</taxon>
        <taxon>Maribacter</taxon>
    </lineage>
</organism>
<evidence type="ECO:0000256" key="5">
    <source>
        <dbReference type="ARBA" id="ARBA00022777"/>
    </source>
</evidence>
<sequence>MEQWNIRSLFSKYSRYWSFFTICIMLAVVTVFMYIRYWSQTEYEIQGKILIKNTESRQGFVENNNFGKFGLVKTANSLEDEIGILTSTGVMEEVITKNTFNITYYKEGKIRDIEIYGEDVPVRILVDETSDSLAYGLQISVNFLDSETFELNTDYNDKKLYSKHDFGELITLPYGTFTIVLKNEVTDIDNLEPLYFVVGKKKDLITNFLQNLSVHPDNETGSLLNINFIAGHQKKGEDILLGLVETYIDKTIKYENELAENTIKMIDERLKLLSGEIEDVETSVADFKSENVVTDVARNADSYIQQSNEYKKQVAEYQTQIKVLDNIETSLLSRTTESTIGGSFSINNSSLTSLINNYNTTLLERNQLSQSAVTSNPVLVNLNDKLNNLRESILQNIRSVKNGYSIARQNLLSNANRYDARIARVPGMEKKLLEISRDKSTKEGLYLFLLQKREEEVLSLATPVSSTRIVSYPQAGKFPISPNKKILYLTGVLFGLLVPFSMVFVKDAWDNKVTSVEDLTTSLSVPFLGEISRSKKKGILLHNESRGTSPTTELFQLLHFNLDYLKKTEKNQTLLVTSTVKGEGKTFIASNLAVTLASLGEKVILIAFDLREPQLMADFNMDNSPGVSDFIIKKGLTSNIIIQKHPSIENLSLIGSGVVNSNIGRLMLSKRIDGLLKNLKENYDRIIIDTPPIGLVSDAFALNKFIDSTIYVVRKDVTNKEHLKTIETVYKNEKLKNTMVLLNDTKEGPSYGHDHS</sequence>
<dbReference type="PANTHER" id="PTHR32309:SF13">
    <property type="entry name" value="FERRIC ENTEROBACTIN TRANSPORT PROTEIN FEPE"/>
    <property type="match status" value="1"/>
</dbReference>
<evidence type="ECO:0000256" key="6">
    <source>
        <dbReference type="ARBA" id="ARBA00022840"/>
    </source>
</evidence>
<evidence type="ECO:0000256" key="1">
    <source>
        <dbReference type="ARBA" id="ARBA00007316"/>
    </source>
</evidence>
<dbReference type="OrthoDB" id="9794577at2"/>
<dbReference type="SUPFAM" id="SSF52540">
    <property type="entry name" value="P-loop containing nucleoside triphosphate hydrolases"/>
    <property type="match status" value="1"/>
</dbReference>
<reference evidence="14" key="1">
    <citation type="submission" date="2016-11" db="EMBL/GenBank/DDBJ databases">
        <authorList>
            <person name="Varghese N."/>
            <person name="Submissions S."/>
        </authorList>
    </citation>
    <scope>NUCLEOTIDE SEQUENCE [LARGE SCALE GENOMIC DNA]</scope>
    <source>
        <strain evidence="14">DSM 16478</strain>
    </source>
</reference>
<dbReference type="GO" id="GO:0005524">
    <property type="term" value="F:ATP binding"/>
    <property type="evidence" value="ECO:0007669"/>
    <property type="project" value="UniProtKB-KW"/>
</dbReference>
<feature type="domain" description="Tyrosine-protein kinase G-rich" evidence="12">
    <location>
        <begin position="428"/>
        <end position="507"/>
    </location>
</feature>
<dbReference type="InterPro" id="IPR050445">
    <property type="entry name" value="Bact_polysacc_biosynth/exp"/>
</dbReference>
<keyword evidence="10" id="KW-1133">Transmembrane helix</keyword>
<dbReference type="AlphaFoldDB" id="A0A1M6LLE8"/>
<evidence type="ECO:0000256" key="7">
    <source>
        <dbReference type="ARBA" id="ARBA00023137"/>
    </source>
</evidence>
<evidence type="ECO:0000259" key="12">
    <source>
        <dbReference type="Pfam" id="PF13807"/>
    </source>
</evidence>
<evidence type="ECO:0000256" key="8">
    <source>
        <dbReference type="ARBA" id="ARBA00051245"/>
    </source>
</evidence>
<feature type="coiled-coil region" evidence="9">
    <location>
        <begin position="300"/>
        <end position="327"/>
    </location>
</feature>
<dbReference type="InterPro" id="IPR025669">
    <property type="entry name" value="AAA_dom"/>
</dbReference>
<evidence type="ECO:0000256" key="3">
    <source>
        <dbReference type="ARBA" id="ARBA00022679"/>
    </source>
</evidence>
<dbReference type="EMBL" id="FQZX01000001">
    <property type="protein sequence ID" value="SHJ72004.1"/>
    <property type="molecule type" value="Genomic_DNA"/>
</dbReference>
<dbReference type="CDD" id="cd05387">
    <property type="entry name" value="BY-kinase"/>
    <property type="match status" value="1"/>
</dbReference>
<dbReference type="GO" id="GO:0005886">
    <property type="term" value="C:plasma membrane"/>
    <property type="evidence" value="ECO:0007669"/>
    <property type="project" value="TreeGrafter"/>
</dbReference>
<proteinExistence type="inferred from homology"/>
<dbReference type="InterPro" id="IPR027417">
    <property type="entry name" value="P-loop_NTPase"/>
</dbReference>
<protein>
    <recommendedName>
        <fullName evidence="2">non-specific protein-tyrosine kinase</fullName>
        <ecNumber evidence="2">2.7.10.2</ecNumber>
    </recommendedName>
</protein>
<keyword evidence="7" id="KW-0829">Tyrosine-protein kinase</keyword>
<dbReference type="PANTHER" id="PTHR32309">
    <property type="entry name" value="TYROSINE-PROTEIN KINASE"/>
    <property type="match status" value="1"/>
</dbReference>
<evidence type="ECO:0000256" key="2">
    <source>
        <dbReference type="ARBA" id="ARBA00011903"/>
    </source>
</evidence>
<evidence type="ECO:0000313" key="14">
    <source>
        <dbReference type="Proteomes" id="UP000184314"/>
    </source>
</evidence>
<keyword evidence="9" id="KW-0175">Coiled coil</keyword>
<dbReference type="EC" id="2.7.10.2" evidence="2"/>
<dbReference type="InterPro" id="IPR032807">
    <property type="entry name" value="GNVR"/>
</dbReference>
<keyword evidence="4" id="KW-0547">Nucleotide-binding</keyword>
<comment type="catalytic activity">
    <reaction evidence="8">
        <text>L-tyrosyl-[protein] + ATP = O-phospho-L-tyrosyl-[protein] + ADP + H(+)</text>
        <dbReference type="Rhea" id="RHEA:10596"/>
        <dbReference type="Rhea" id="RHEA-COMP:10136"/>
        <dbReference type="Rhea" id="RHEA-COMP:20101"/>
        <dbReference type="ChEBI" id="CHEBI:15378"/>
        <dbReference type="ChEBI" id="CHEBI:30616"/>
        <dbReference type="ChEBI" id="CHEBI:46858"/>
        <dbReference type="ChEBI" id="CHEBI:61978"/>
        <dbReference type="ChEBI" id="CHEBI:456216"/>
        <dbReference type="EC" id="2.7.10.2"/>
    </reaction>
</comment>
<dbReference type="Proteomes" id="UP000184314">
    <property type="component" value="Unassembled WGS sequence"/>
</dbReference>
<keyword evidence="5" id="KW-0418">Kinase</keyword>
<dbReference type="Pfam" id="PF13807">
    <property type="entry name" value="GNVR"/>
    <property type="match status" value="1"/>
</dbReference>
<dbReference type="GO" id="GO:0004715">
    <property type="term" value="F:non-membrane spanning protein tyrosine kinase activity"/>
    <property type="evidence" value="ECO:0007669"/>
    <property type="project" value="UniProtKB-EC"/>
</dbReference>
<feature type="domain" description="AAA" evidence="11">
    <location>
        <begin position="582"/>
        <end position="697"/>
    </location>
</feature>
<evidence type="ECO:0000313" key="13">
    <source>
        <dbReference type="EMBL" id="SHJ72004.1"/>
    </source>
</evidence>